<evidence type="ECO:0000313" key="4">
    <source>
        <dbReference type="Proteomes" id="UP000269721"/>
    </source>
</evidence>
<gene>
    <name evidence="3" type="ORF">BDK51DRAFT_47823</name>
</gene>
<dbReference type="EMBL" id="KZ995026">
    <property type="protein sequence ID" value="RKO91527.1"/>
    <property type="molecule type" value="Genomic_DNA"/>
</dbReference>
<evidence type="ECO:0000256" key="2">
    <source>
        <dbReference type="SAM" id="Phobius"/>
    </source>
</evidence>
<proteinExistence type="predicted"/>
<dbReference type="AlphaFoldDB" id="A0A4V1IRX0"/>
<evidence type="ECO:0000256" key="1">
    <source>
        <dbReference type="SAM" id="MobiDB-lite"/>
    </source>
</evidence>
<reference evidence="4" key="1">
    <citation type="journal article" date="2018" name="Nat. Microbiol.">
        <title>Leveraging single-cell genomics to expand the fungal tree of life.</title>
        <authorList>
            <person name="Ahrendt S.R."/>
            <person name="Quandt C.A."/>
            <person name="Ciobanu D."/>
            <person name="Clum A."/>
            <person name="Salamov A."/>
            <person name="Andreopoulos B."/>
            <person name="Cheng J.F."/>
            <person name="Woyke T."/>
            <person name="Pelin A."/>
            <person name="Henrissat B."/>
            <person name="Reynolds N.K."/>
            <person name="Benny G.L."/>
            <person name="Smith M.E."/>
            <person name="James T.Y."/>
            <person name="Grigoriev I.V."/>
        </authorList>
    </citation>
    <scope>NUCLEOTIDE SEQUENCE [LARGE SCALE GENOMIC DNA]</scope>
</reference>
<accession>A0A4V1IRX0</accession>
<keyword evidence="2" id="KW-0812">Transmembrane</keyword>
<evidence type="ECO:0008006" key="5">
    <source>
        <dbReference type="Google" id="ProtNLM"/>
    </source>
</evidence>
<feature type="transmembrane region" description="Helical" evidence="2">
    <location>
        <begin position="31"/>
        <end position="58"/>
    </location>
</feature>
<feature type="region of interest" description="Disordered" evidence="1">
    <location>
        <begin position="195"/>
        <end position="295"/>
    </location>
</feature>
<feature type="transmembrane region" description="Helical" evidence="2">
    <location>
        <begin position="105"/>
        <end position="124"/>
    </location>
</feature>
<dbReference type="Proteomes" id="UP000269721">
    <property type="component" value="Unassembled WGS sequence"/>
</dbReference>
<name>A0A4V1IRX0_9FUNG</name>
<sequence length="295" mass="32164">MKIRPASIPPTPQPLLRKYTMSSEWPPSKTAVAFFTVYCSPILVIWGVYIADLAAYIWGNKDSVVNWYGAPLLVIRLAATSLRLFVLFFSRVLSVYFSSHMVPKTSAFLMAFPIIFTCLVLRIYPLDVCCSHKAVAQDEETAATSIAPAVEPAVDLGLSTMKPESKEEEPQPSVASGMSVGLTLSYRPRPDIMGQAALPPCEQLSPLSKGPRPVPSRVPVTALPPHSEPHLHSGVRPRLPQGRIRASPPAPGPRYRRGTALGRARAPDRVSHASEHQSAARERVAPLPHSPAWQG</sequence>
<feature type="compositionally biased region" description="Basic and acidic residues" evidence="1">
    <location>
        <begin position="265"/>
        <end position="284"/>
    </location>
</feature>
<feature type="transmembrane region" description="Helical" evidence="2">
    <location>
        <begin position="70"/>
        <end position="93"/>
    </location>
</feature>
<protein>
    <recommendedName>
        <fullName evidence="5">Transmembrane protein</fullName>
    </recommendedName>
</protein>
<evidence type="ECO:0000313" key="3">
    <source>
        <dbReference type="EMBL" id="RKO91527.1"/>
    </source>
</evidence>
<keyword evidence="2" id="KW-0472">Membrane</keyword>
<keyword evidence="2" id="KW-1133">Transmembrane helix</keyword>
<keyword evidence="4" id="KW-1185">Reference proteome</keyword>
<organism evidence="3 4">
    <name type="scientific">Blyttiomyces helicus</name>
    <dbReference type="NCBI Taxonomy" id="388810"/>
    <lineage>
        <taxon>Eukaryota</taxon>
        <taxon>Fungi</taxon>
        <taxon>Fungi incertae sedis</taxon>
        <taxon>Chytridiomycota</taxon>
        <taxon>Chytridiomycota incertae sedis</taxon>
        <taxon>Chytridiomycetes</taxon>
        <taxon>Chytridiomycetes incertae sedis</taxon>
        <taxon>Blyttiomyces</taxon>
    </lineage>
</organism>